<dbReference type="Pfam" id="PF03942">
    <property type="entry name" value="DTW"/>
    <property type="match status" value="1"/>
</dbReference>
<keyword evidence="3" id="KW-0949">S-adenosyl-L-methionine</keyword>
<evidence type="ECO:0000256" key="5">
    <source>
        <dbReference type="ARBA" id="ARBA00034489"/>
    </source>
</evidence>
<dbReference type="InterPro" id="IPR005636">
    <property type="entry name" value="DTW"/>
</dbReference>
<name>A0A1X9NB65_9GAMM</name>
<protein>
    <recommendedName>
        <fullName evidence="1">tRNA-uridine aminocarboxypropyltransferase</fullName>
        <ecNumber evidence="1">2.5.1.25</ecNumber>
    </recommendedName>
</protein>
<comment type="similarity">
    <text evidence="5">Belongs to the TDD superfamily. DTWD2 family.</text>
</comment>
<dbReference type="RefSeq" id="WP_085759452.1">
    <property type="nucleotide sequence ID" value="NZ_CP019343.1"/>
</dbReference>
<dbReference type="KEGG" id="osg:BST96_14845"/>
<organism evidence="7 8">
    <name type="scientific">Oceanicoccus sagamiensis</name>
    <dbReference type="NCBI Taxonomy" id="716816"/>
    <lineage>
        <taxon>Bacteria</taxon>
        <taxon>Pseudomonadati</taxon>
        <taxon>Pseudomonadota</taxon>
        <taxon>Gammaproteobacteria</taxon>
        <taxon>Cellvibrionales</taxon>
        <taxon>Spongiibacteraceae</taxon>
        <taxon>Oceanicoccus</taxon>
    </lineage>
</organism>
<keyword evidence="2" id="KW-0808">Transferase</keyword>
<dbReference type="AlphaFoldDB" id="A0A1X9NB65"/>
<accession>A0A1X9NB65</accession>
<evidence type="ECO:0000256" key="4">
    <source>
        <dbReference type="ARBA" id="ARBA00022694"/>
    </source>
</evidence>
<dbReference type="GO" id="GO:0008033">
    <property type="term" value="P:tRNA processing"/>
    <property type="evidence" value="ECO:0007669"/>
    <property type="project" value="UniProtKB-KW"/>
</dbReference>
<reference evidence="7 8" key="1">
    <citation type="submission" date="2016-11" db="EMBL/GenBank/DDBJ databases">
        <title>Trade-off between light-utilization and light-protection in marine flavobacteria.</title>
        <authorList>
            <person name="Kumagai Y."/>
        </authorList>
    </citation>
    <scope>NUCLEOTIDE SEQUENCE [LARGE SCALE GENOMIC DNA]</scope>
    <source>
        <strain evidence="7 8">NBRC 107125</strain>
    </source>
</reference>
<evidence type="ECO:0000313" key="7">
    <source>
        <dbReference type="EMBL" id="ARN75278.1"/>
    </source>
</evidence>
<feature type="domain" description="DTW" evidence="6">
    <location>
        <begin position="2"/>
        <end position="184"/>
    </location>
</feature>
<evidence type="ECO:0000313" key="8">
    <source>
        <dbReference type="Proteomes" id="UP000193450"/>
    </source>
</evidence>
<dbReference type="SMART" id="SM01144">
    <property type="entry name" value="DTW"/>
    <property type="match status" value="1"/>
</dbReference>
<proteinExistence type="inferred from homology"/>
<evidence type="ECO:0000256" key="2">
    <source>
        <dbReference type="ARBA" id="ARBA00022679"/>
    </source>
</evidence>
<keyword evidence="4" id="KW-0819">tRNA processing</keyword>
<dbReference type="PANTHER" id="PTHR21392:SF0">
    <property type="entry name" value="TRNA-URIDINE AMINOCARBOXYPROPYLTRANSFERASE 2"/>
    <property type="match status" value="1"/>
</dbReference>
<dbReference type="STRING" id="716816.BST96_14845"/>
<dbReference type="EMBL" id="CP019343">
    <property type="protein sequence ID" value="ARN75278.1"/>
    <property type="molecule type" value="Genomic_DNA"/>
</dbReference>
<dbReference type="OrthoDB" id="268835at2"/>
<dbReference type="Proteomes" id="UP000193450">
    <property type="component" value="Chromosome"/>
</dbReference>
<dbReference type="EC" id="2.5.1.25" evidence="1"/>
<dbReference type="PANTHER" id="PTHR21392">
    <property type="entry name" value="TRNA-URIDINE AMINOCARBOXYPROPYLTRANSFERASE 2"/>
    <property type="match status" value="1"/>
</dbReference>
<sequence length="195" mass="22010">MSRLACQRCLRPPSVCYCHTLEVIDNQWPVYILQHPKEAKHAIGTARIAQLSLKQCQTLIAKKPGDVELLMTNIQPLLVYPGDNSTAVNDIDPGTIQPLLFLDGSWRKTRRMLHESPWLAALPRISMVLPASRYKIRKEPHPTAVSTVEAIAGVLAALERDTQKYQPLLTTMDWMIAQQIMQMGDKTYQKNYSGS</sequence>
<keyword evidence="8" id="KW-1185">Reference proteome</keyword>
<evidence type="ECO:0000256" key="3">
    <source>
        <dbReference type="ARBA" id="ARBA00022691"/>
    </source>
</evidence>
<gene>
    <name evidence="7" type="ORF">BST96_14845</name>
</gene>
<dbReference type="GO" id="GO:0016432">
    <property type="term" value="F:tRNA-uridine aminocarboxypropyltransferase activity"/>
    <property type="evidence" value="ECO:0007669"/>
    <property type="project" value="UniProtKB-EC"/>
</dbReference>
<evidence type="ECO:0000259" key="6">
    <source>
        <dbReference type="SMART" id="SM01144"/>
    </source>
</evidence>
<evidence type="ECO:0000256" key="1">
    <source>
        <dbReference type="ARBA" id="ARBA00012386"/>
    </source>
</evidence>
<dbReference type="InterPro" id="IPR039262">
    <property type="entry name" value="DTWD2/TAPT"/>
</dbReference>